<feature type="transmembrane region" description="Helical" evidence="6">
    <location>
        <begin position="92"/>
        <end position="110"/>
    </location>
</feature>
<feature type="domain" description="Type II secretion system protein TadB-like N-terminal" evidence="8">
    <location>
        <begin position="4"/>
        <end position="141"/>
    </location>
</feature>
<dbReference type="Pfam" id="PF19360">
    <property type="entry name" value="TadB_TadC_N"/>
    <property type="match status" value="1"/>
</dbReference>
<organism evidence="9 10">
    <name type="scientific">Sneathiella chinensis</name>
    <dbReference type="NCBI Taxonomy" id="349750"/>
    <lineage>
        <taxon>Bacteria</taxon>
        <taxon>Pseudomonadati</taxon>
        <taxon>Pseudomonadota</taxon>
        <taxon>Alphaproteobacteria</taxon>
        <taxon>Sneathiellales</taxon>
        <taxon>Sneathiellaceae</taxon>
        <taxon>Sneathiella</taxon>
    </lineage>
</organism>
<gene>
    <name evidence="9" type="ORF">GCM10007924_02880</name>
</gene>
<evidence type="ECO:0000259" key="8">
    <source>
        <dbReference type="Pfam" id="PF19360"/>
    </source>
</evidence>
<dbReference type="Gene3D" id="1.20.81.30">
    <property type="entry name" value="Type II secretion system (T2SS), domain F"/>
    <property type="match status" value="1"/>
</dbReference>
<comment type="caution">
    <text evidence="9">The sequence shown here is derived from an EMBL/GenBank/DDBJ whole genome shotgun (WGS) entry which is preliminary data.</text>
</comment>
<feature type="transmembrane region" description="Helical" evidence="6">
    <location>
        <begin position="116"/>
        <end position="134"/>
    </location>
</feature>
<evidence type="ECO:0000256" key="6">
    <source>
        <dbReference type="SAM" id="Phobius"/>
    </source>
</evidence>
<dbReference type="PANTHER" id="PTHR35007">
    <property type="entry name" value="INTEGRAL MEMBRANE PROTEIN-RELATED"/>
    <property type="match status" value="1"/>
</dbReference>
<keyword evidence="10" id="KW-1185">Reference proteome</keyword>
<keyword evidence="4 6" id="KW-1133">Transmembrane helix</keyword>
<proteinExistence type="predicted"/>
<name>A0ABQ5U138_9PROT</name>
<keyword evidence="5 6" id="KW-0472">Membrane</keyword>
<dbReference type="EMBL" id="BSNF01000001">
    <property type="protein sequence ID" value="GLQ05067.1"/>
    <property type="molecule type" value="Genomic_DNA"/>
</dbReference>
<reference evidence="9" key="1">
    <citation type="journal article" date="2014" name="Int. J. Syst. Evol. Microbiol.">
        <title>Complete genome of a new Firmicutes species belonging to the dominant human colonic microbiota ('Ruminococcus bicirculans') reveals two chromosomes and a selective capacity to utilize plant glucans.</title>
        <authorList>
            <consortium name="NISC Comparative Sequencing Program"/>
            <person name="Wegmann U."/>
            <person name="Louis P."/>
            <person name="Goesmann A."/>
            <person name="Henrissat B."/>
            <person name="Duncan S.H."/>
            <person name="Flint H.J."/>
        </authorList>
    </citation>
    <scope>NUCLEOTIDE SEQUENCE</scope>
    <source>
        <strain evidence="9">NBRC 103408</strain>
    </source>
</reference>
<keyword evidence="2" id="KW-1003">Cell membrane</keyword>
<dbReference type="Proteomes" id="UP001161409">
    <property type="component" value="Unassembled WGS sequence"/>
</dbReference>
<evidence type="ECO:0000313" key="10">
    <source>
        <dbReference type="Proteomes" id="UP001161409"/>
    </source>
</evidence>
<reference evidence="9" key="2">
    <citation type="submission" date="2023-01" db="EMBL/GenBank/DDBJ databases">
        <title>Draft genome sequence of Sneathiella chinensis strain NBRC 103408.</title>
        <authorList>
            <person name="Sun Q."/>
            <person name="Mori K."/>
        </authorList>
    </citation>
    <scope>NUCLEOTIDE SEQUENCE</scope>
    <source>
        <strain evidence="9">NBRC 103408</strain>
    </source>
</reference>
<sequence>MDTRFLILLGLFVSTLLLVQGGYYFYLSVKGIPDQKVNRRLSMNRSTYSNEQVMSILKREQDSGLASFIKSLLPRLDALITHTGMTISTYQMVMVMILIGFVALVLFYGLLGVNLYGTLLLALIAGIGGPILYLKYRMGKRMRKFSDQLPDALDLIVRSLKAGHPINSAMGLVAEEMADPIGSEFGLTVDEMTYGNDLREALANLAERVPHPDLKYMVVTIEIQHATGGNLAEVLTGLSKVMRGRVHMFKRIRSLSAEGRFSAYIVTVLPFLVFGGLSILSPGYFSEVQDDVLYWPMLLGSLGFLMLGNFIMFRMVNFKV</sequence>
<feature type="transmembrane region" description="Helical" evidence="6">
    <location>
        <begin position="6"/>
        <end position="26"/>
    </location>
</feature>
<dbReference type="PANTHER" id="PTHR35007:SF1">
    <property type="entry name" value="PILUS ASSEMBLY PROTEIN"/>
    <property type="match status" value="1"/>
</dbReference>
<evidence type="ECO:0000256" key="4">
    <source>
        <dbReference type="ARBA" id="ARBA00022989"/>
    </source>
</evidence>
<evidence type="ECO:0000256" key="2">
    <source>
        <dbReference type="ARBA" id="ARBA00022475"/>
    </source>
</evidence>
<feature type="transmembrane region" description="Helical" evidence="6">
    <location>
        <begin position="261"/>
        <end position="280"/>
    </location>
</feature>
<feature type="domain" description="Type II secretion system protein GspF" evidence="7">
    <location>
        <begin position="153"/>
        <end position="275"/>
    </location>
</feature>
<dbReference type="InterPro" id="IPR018076">
    <property type="entry name" value="T2SS_GspF_dom"/>
</dbReference>
<dbReference type="RefSeq" id="WP_169559098.1">
    <property type="nucleotide sequence ID" value="NZ_BSNF01000001.1"/>
</dbReference>
<protein>
    <submittedName>
        <fullName evidence="9">Type II secretion system protein F</fullName>
    </submittedName>
</protein>
<dbReference type="Pfam" id="PF00482">
    <property type="entry name" value="T2SSF"/>
    <property type="match status" value="1"/>
</dbReference>
<accession>A0ABQ5U138</accession>
<keyword evidence="3 6" id="KW-0812">Transmembrane</keyword>
<comment type="subcellular location">
    <subcellularLocation>
        <location evidence="1">Cell membrane</location>
        <topology evidence="1">Multi-pass membrane protein</topology>
    </subcellularLocation>
</comment>
<evidence type="ECO:0000256" key="5">
    <source>
        <dbReference type="ARBA" id="ARBA00023136"/>
    </source>
</evidence>
<evidence type="ECO:0000256" key="3">
    <source>
        <dbReference type="ARBA" id="ARBA00022692"/>
    </source>
</evidence>
<dbReference type="InterPro" id="IPR042094">
    <property type="entry name" value="T2SS_GspF_sf"/>
</dbReference>
<evidence type="ECO:0000256" key="1">
    <source>
        <dbReference type="ARBA" id="ARBA00004651"/>
    </source>
</evidence>
<evidence type="ECO:0000313" key="9">
    <source>
        <dbReference type="EMBL" id="GLQ05067.1"/>
    </source>
</evidence>
<feature type="transmembrane region" description="Helical" evidence="6">
    <location>
        <begin position="292"/>
        <end position="313"/>
    </location>
</feature>
<evidence type="ECO:0000259" key="7">
    <source>
        <dbReference type="Pfam" id="PF00482"/>
    </source>
</evidence>
<dbReference type="InterPro" id="IPR045824">
    <property type="entry name" value="T2SS_TadB-like_N"/>
</dbReference>